<dbReference type="EMBL" id="CAJMWT010009993">
    <property type="protein sequence ID" value="CAE6540509.1"/>
    <property type="molecule type" value="Genomic_DNA"/>
</dbReference>
<dbReference type="Proteomes" id="UP000663843">
    <property type="component" value="Unassembled WGS sequence"/>
</dbReference>
<dbReference type="GO" id="GO:1990234">
    <property type="term" value="C:transferase complex"/>
    <property type="evidence" value="ECO:0007669"/>
    <property type="project" value="UniProtKB-ARBA"/>
</dbReference>
<reference evidence="4" key="1">
    <citation type="submission" date="2021-01" db="EMBL/GenBank/DDBJ databases">
        <authorList>
            <person name="Kaushik A."/>
        </authorList>
    </citation>
    <scope>NUCLEOTIDE SEQUENCE</scope>
    <source>
        <strain evidence="4">AG2-2IIIB</strain>
    </source>
</reference>
<dbReference type="Gene3D" id="2.130.10.10">
    <property type="entry name" value="YVTN repeat-like/Quinoprotein amine dehydrogenase"/>
    <property type="match status" value="1"/>
</dbReference>
<evidence type="ECO:0008006" key="6">
    <source>
        <dbReference type="Google" id="ProtNLM"/>
    </source>
</evidence>
<organism evidence="4 5">
    <name type="scientific">Rhizoctonia solani</name>
    <dbReference type="NCBI Taxonomy" id="456999"/>
    <lineage>
        <taxon>Eukaryota</taxon>
        <taxon>Fungi</taxon>
        <taxon>Dikarya</taxon>
        <taxon>Basidiomycota</taxon>
        <taxon>Agaricomycotina</taxon>
        <taxon>Agaricomycetes</taxon>
        <taxon>Cantharellales</taxon>
        <taxon>Ceratobasidiaceae</taxon>
        <taxon>Rhizoctonia</taxon>
    </lineage>
</organism>
<dbReference type="PROSITE" id="PS50294">
    <property type="entry name" value="WD_REPEATS_REGION"/>
    <property type="match status" value="2"/>
</dbReference>
<evidence type="ECO:0000256" key="3">
    <source>
        <dbReference type="PROSITE-ProRule" id="PRU00221"/>
    </source>
</evidence>
<dbReference type="SUPFAM" id="SSF50978">
    <property type="entry name" value="WD40 repeat-like"/>
    <property type="match status" value="1"/>
</dbReference>
<dbReference type="InterPro" id="IPR036322">
    <property type="entry name" value="WD40_repeat_dom_sf"/>
</dbReference>
<feature type="repeat" description="WD" evidence="3">
    <location>
        <begin position="110"/>
        <end position="145"/>
    </location>
</feature>
<comment type="caution">
    <text evidence="4">The sequence shown here is derived from an EMBL/GenBank/DDBJ whole genome shotgun (WGS) entry which is preliminary data.</text>
</comment>
<dbReference type="PROSITE" id="PS50082">
    <property type="entry name" value="WD_REPEATS_2"/>
    <property type="match status" value="2"/>
</dbReference>
<feature type="repeat" description="WD" evidence="3">
    <location>
        <begin position="67"/>
        <end position="108"/>
    </location>
</feature>
<dbReference type="SMART" id="SM00320">
    <property type="entry name" value="WD40"/>
    <property type="match status" value="2"/>
</dbReference>
<dbReference type="PROSITE" id="PS00678">
    <property type="entry name" value="WD_REPEATS_1"/>
    <property type="match status" value="2"/>
</dbReference>
<dbReference type="PANTHER" id="PTHR22847:SF637">
    <property type="entry name" value="WD REPEAT DOMAIN 5B"/>
    <property type="match status" value="1"/>
</dbReference>
<name>A0A8H3DP27_9AGAM</name>
<evidence type="ECO:0000313" key="5">
    <source>
        <dbReference type="Proteomes" id="UP000663843"/>
    </source>
</evidence>
<dbReference type="InterPro" id="IPR019775">
    <property type="entry name" value="WD40_repeat_CS"/>
</dbReference>
<evidence type="ECO:0000256" key="2">
    <source>
        <dbReference type="ARBA" id="ARBA00022737"/>
    </source>
</evidence>
<accession>A0A8H3DP27</accession>
<dbReference type="Pfam" id="PF00400">
    <property type="entry name" value="WD40"/>
    <property type="match status" value="2"/>
</dbReference>
<sequence>MRQSTRVICRWNDFDYWLGRWPQGGPFRAGFAFSSDFSFYVVADSDDYHLIVRQITNSTEKQAPCSFTGHRGRIYSVKFSRKGNHVVSGSRDKTVHIWDVHAQKSIFGPLKGHTSEVLSVAYSPDGTYIASASYDKAIRIWNTSTQPECTPLIEWILDDDGWVVDQQSQQLIWIPLDLRSSLMSPRNIMVLSRDGHVRLNLESALVGEAWVNCWGNNQE</sequence>
<evidence type="ECO:0000313" key="4">
    <source>
        <dbReference type="EMBL" id="CAE6540509.1"/>
    </source>
</evidence>
<dbReference type="InterPro" id="IPR001680">
    <property type="entry name" value="WD40_rpt"/>
</dbReference>
<protein>
    <recommendedName>
        <fullName evidence="6">WD40 repeat-like protein</fullName>
    </recommendedName>
</protein>
<proteinExistence type="predicted"/>
<dbReference type="AlphaFoldDB" id="A0A8H3DP27"/>
<keyword evidence="2" id="KW-0677">Repeat</keyword>
<dbReference type="PANTHER" id="PTHR22847">
    <property type="entry name" value="WD40 REPEAT PROTEIN"/>
    <property type="match status" value="1"/>
</dbReference>
<evidence type="ECO:0000256" key="1">
    <source>
        <dbReference type="ARBA" id="ARBA00022574"/>
    </source>
</evidence>
<gene>
    <name evidence="4" type="ORF">RDB_LOCUS196173</name>
</gene>
<keyword evidence="1 3" id="KW-0853">WD repeat</keyword>
<dbReference type="InterPro" id="IPR015943">
    <property type="entry name" value="WD40/YVTN_repeat-like_dom_sf"/>
</dbReference>